<accession>A0ABR7N1C0</accession>
<feature type="transmembrane region" description="Helical" evidence="6">
    <location>
        <begin position="353"/>
        <end position="373"/>
    </location>
</feature>
<dbReference type="PANTHER" id="PTHR43823:SF3">
    <property type="entry name" value="MULTIDRUG EXPORT PROTEIN MEPA"/>
    <property type="match status" value="1"/>
</dbReference>
<dbReference type="RefSeq" id="WP_249297820.1">
    <property type="nucleotide sequence ID" value="NZ_JACRSX010000007.1"/>
</dbReference>
<dbReference type="PANTHER" id="PTHR43823">
    <property type="entry name" value="SPORULATION PROTEIN YKVU"/>
    <property type="match status" value="1"/>
</dbReference>
<feature type="transmembrane region" description="Helical" evidence="6">
    <location>
        <begin position="408"/>
        <end position="428"/>
    </location>
</feature>
<dbReference type="InterPro" id="IPR002528">
    <property type="entry name" value="MATE_fam"/>
</dbReference>
<keyword evidence="2" id="KW-1003">Cell membrane</keyword>
<dbReference type="InterPro" id="IPR045070">
    <property type="entry name" value="MATE_MepA-like"/>
</dbReference>
<protein>
    <submittedName>
        <fullName evidence="7">MATE family efflux transporter</fullName>
    </submittedName>
</protein>
<evidence type="ECO:0000256" key="5">
    <source>
        <dbReference type="ARBA" id="ARBA00023136"/>
    </source>
</evidence>
<sequence length="435" mass="46651">MSQSLGKEYIKFVSQNILGMLGISIYILADTFYISKAAGADGITVLNLCLPLYNLIYAIGSMVGVGSATRFTILKAQGDSVCHRFFSNAIFSVLFLSIPFMLAGAFFPDRILKIMGGDSAIAALGIPYARIFLIFAPCFMINFIMNAFVRNDGAPSLAMTATLAGSIFNIIFDYIFMFPLGMGMAGAALATAVSPVVSSCVCGTHFLRKDNQIRFLWQRPSPKRLLQACQLGTSAFIGEFSSGVTTTMFNFLILGIAGNVGVAAYGVIANLALVAMSMFNGVAQGSQPLISRYYGQGDESSARKILRYGIWTALGIAAVIIVITRVQTNTLIAMFNSEGSESLRSLAFDGVRLYFPGFLFAGINIVATGYLSASDCGLQALAASVSRGVVAIILCAFTMSRIWGMKGIWSSFMTAELLTGIMVVIMLAQLGKRRK</sequence>
<name>A0ABR7N1C0_9FIRM</name>
<keyword evidence="4 6" id="KW-1133">Transmembrane helix</keyword>
<feature type="transmembrane region" description="Helical" evidence="6">
    <location>
        <begin position="262"/>
        <end position="284"/>
    </location>
</feature>
<dbReference type="Proteomes" id="UP000606193">
    <property type="component" value="Unassembled WGS sequence"/>
</dbReference>
<dbReference type="EMBL" id="JACRSX010000007">
    <property type="protein sequence ID" value="MBC8562412.1"/>
    <property type="molecule type" value="Genomic_DNA"/>
</dbReference>
<evidence type="ECO:0000313" key="8">
    <source>
        <dbReference type="Proteomes" id="UP000606193"/>
    </source>
</evidence>
<evidence type="ECO:0000256" key="4">
    <source>
        <dbReference type="ARBA" id="ARBA00022989"/>
    </source>
</evidence>
<keyword evidence="3 6" id="KW-0812">Transmembrane</keyword>
<gene>
    <name evidence="7" type="ORF">H8704_07185</name>
</gene>
<comment type="subcellular location">
    <subcellularLocation>
        <location evidence="1">Cell membrane</location>
        <topology evidence="1">Multi-pass membrane protein</topology>
    </subcellularLocation>
</comment>
<dbReference type="CDD" id="cd13143">
    <property type="entry name" value="MATE_MepA_like"/>
    <property type="match status" value="1"/>
</dbReference>
<feature type="transmembrane region" description="Helical" evidence="6">
    <location>
        <begin position="55"/>
        <end position="73"/>
    </location>
</feature>
<feature type="transmembrane region" description="Helical" evidence="6">
    <location>
        <begin position="12"/>
        <end position="35"/>
    </location>
</feature>
<keyword evidence="8" id="KW-1185">Reference proteome</keyword>
<feature type="transmembrane region" description="Helical" evidence="6">
    <location>
        <begin position="85"/>
        <end position="107"/>
    </location>
</feature>
<dbReference type="Pfam" id="PF01554">
    <property type="entry name" value="MatE"/>
    <property type="match status" value="2"/>
</dbReference>
<feature type="transmembrane region" description="Helical" evidence="6">
    <location>
        <begin position="305"/>
        <end position="326"/>
    </location>
</feature>
<dbReference type="InterPro" id="IPR051327">
    <property type="entry name" value="MATE_MepA_subfamily"/>
</dbReference>
<feature type="transmembrane region" description="Helical" evidence="6">
    <location>
        <begin position="157"/>
        <end position="178"/>
    </location>
</feature>
<evidence type="ECO:0000313" key="7">
    <source>
        <dbReference type="EMBL" id="MBC8562412.1"/>
    </source>
</evidence>
<evidence type="ECO:0000256" key="3">
    <source>
        <dbReference type="ARBA" id="ARBA00022692"/>
    </source>
</evidence>
<organism evidence="7 8">
    <name type="scientific">Jutongia huaianensis</name>
    <dbReference type="NCBI Taxonomy" id="2763668"/>
    <lineage>
        <taxon>Bacteria</taxon>
        <taxon>Bacillati</taxon>
        <taxon>Bacillota</taxon>
        <taxon>Clostridia</taxon>
        <taxon>Lachnospirales</taxon>
        <taxon>Lachnospiraceae</taxon>
        <taxon>Jutongia</taxon>
    </lineage>
</organism>
<evidence type="ECO:0000256" key="1">
    <source>
        <dbReference type="ARBA" id="ARBA00004651"/>
    </source>
</evidence>
<feature type="transmembrane region" description="Helical" evidence="6">
    <location>
        <begin position="119"/>
        <end position="145"/>
    </location>
</feature>
<feature type="transmembrane region" description="Helical" evidence="6">
    <location>
        <begin position="380"/>
        <end position="402"/>
    </location>
</feature>
<evidence type="ECO:0000256" key="6">
    <source>
        <dbReference type="SAM" id="Phobius"/>
    </source>
</evidence>
<keyword evidence="5 6" id="KW-0472">Membrane</keyword>
<proteinExistence type="predicted"/>
<evidence type="ECO:0000256" key="2">
    <source>
        <dbReference type="ARBA" id="ARBA00022475"/>
    </source>
</evidence>
<reference evidence="7 8" key="1">
    <citation type="submission" date="2020-08" db="EMBL/GenBank/DDBJ databases">
        <title>Genome public.</title>
        <authorList>
            <person name="Liu C."/>
            <person name="Sun Q."/>
        </authorList>
    </citation>
    <scope>NUCLEOTIDE SEQUENCE [LARGE SCALE GENOMIC DNA]</scope>
    <source>
        <strain evidence="7 8">NSJ-37</strain>
    </source>
</reference>
<comment type="caution">
    <text evidence="7">The sequence shown here is derived from an EMBL/GenBank/DDBJ whole genome shotgun (WGS) entry which is preliminary data.</text>
</comment>